<gene>
    <name evidence="1" type="ORF">CLIB1444_13S02586</name>
</gene>
<protein>
    <submittedName>
        <fullName evidence="1">Exosome complex component Rrp40p</fullName>
    </submittedName>
</protein>
<dbReference type="EMBL" id="CALSDN010000013">
    <property type="protein sequence ID" value="CAH6723201.1"/>
    <property type="molecule type" value="Genomic_DNA"/>
</dbReference>
<reference evidence="1" key="1">
    <citation type="submission" date="2022-06" db="EMBL/GenBank/DDBJ databases">
        <authorList>
            <person name="Legras J.-L."/>
            <person name="Devillers H."/>
            <person name="Grondin C."/>
        </authorList>
    </citation>
    <scope>NUCLEOTIDE SEQUENCE</scope>
    <source>
        <strain evidence="1">CLIB 1444</strain>
    </source>
</reference>
<evidence type="ECO:0000313" key="2">
    <source>
        <dbReference type="Proteomes" id="UP001152531"/>
    </source>
</evidence>
<keyword evidence="2" id="KW-1185">Reference proteome</keyword>
<proteinExistence type="predicted"/>
<name>A0ACA9YDP2_9ASCO</name>
<dbReference type="Proteomes" id="UP001152531">
    <property type="component" value="Unassembled WGS sequence"/>
</dbReference>
<accession>A0ACA9YDP2</accession>
<organism evidence="1 2">
    <name type="scientific">[Candida] jaroonii</name>
    <dbReference type="NCBI Taxonomy" id="467808"/>
    <lineage>
        <taxon>Eukaryota</taxon>
        <taxon>Fungi</taxon>
        <taxon>Dikarya</taxon>
        <taxon>Ascomycota</taxon>
        <taxon>Saccharomycotina</taxon>
        <taxon>Pichiomycetes</taxon>
        <taxon>Debaryomycetaceae</taxon>
        <taxon>Yamadazyma</taxon>
    </lineage>
</organism>
<sequence>MTSKIYPGETLPLQKDVNITLGPGAYKNPITQEIIPVSAGLLHCKTNKKQTNQLVYVETKSKRYIPKLNDFVVGVVNGTLGESYKVSLQEGSNNVLLSFMGFPNATKKNRPNLKNGQAVYARVSQDVSEIDIEIECIDPTTGKEGGFGVLDESGFIFEVSLNFANELLFNSSSIYFEKLSEKCKFEIAIGLNGKIWIKCGEGMKYDDNNELLPSSLNDMKYTVAAANYLKNCQFISKSQIDQSLKDSFKHLS</sequence>
<evidence type="ECO:0000313" key="1">
    <source>
        <dbReference type="EMBL" id="CAH6723201.1"/>
    </source>
</evidence>
<comment type="caution">
    <text evidence="1">The sequence shown here is derived from an EMBL/GenBank/DDBJ whole genome shotgun (WGS) entry which is preliminary data.</text>
</comment>